<evidence type="ECO:0000256" key="2">
    <source>
        <dbReference type="ARBA" id="ARBA00022723"/>
    </source>
</evidence>
<protein>
    <submittedName>
        <fullName evidence="6">GFA family protein</fullName>
    </submittedName>
</protein>
<dbReference type="PANTHER" id="PTHR33337">
    <property type="entry name" value="GFA DOMAIN-CONTAINING PROTEIN"/>
    <property type="match status" value="1"/>
</dbReference>
<keyword evidence="7" id="KW-1185">Reference proteome</keyword>
<proteinExistence type="inferred from homology"/>
<dbReference type="Gene3D" id="3.90.1590.10">
    <property type="entry name" value="glutathione-dependent formaldehyde- activating enzyme (gfa)"/>
    <property type="match status" value="1"/>
</dbReference>
<evidence type="ECO:0000256" key="4">
    <source>
        <dbReference type="ARBA" id="ARBA00023239"/>
    </source>
</evidence>
<dbReference type="PANTHER" id="PTHR33337:SF3">
    <property type="entry name" value="CENP-V_GFA DOMAIN-CONTAINING PROTEIN"/>
    <property type="match status" value="1"/>
</dbReference>
<evidence type="ECO:0000313" key="7">
    <source>
        <dbReference type="Proteomes" id="UP001597044"/>
    </source>
</evidence>
<comment type="similarity">
    <text evidence="1">Belongs to the Gfa family.</text>
</comment>
<dbReference type="EMBL" id="JBHTIT010000001">
    <property type="protein sequence ID" value="MFD0950857.1"/>
    <property type="molecule type" value="Genomic_DNA"/>
</dbReference>
<dbReference type="Pfam" id="PF04828">
    <property type="entry name" value="GFA"/>
    <property type="match status" value="1"/>
</dbReference>
<dbReference type="RefSeq" id="WP_340675705.1">
    <property type="nucleotide sequence ID" value="NZ_JBHTIT010000001.1"/>
</dbReference>
<feature type="domain" description="CENP-V/GFA" evidence="5">
    <location>
        <begin position="4"/>
        <end position="107"/>
    </location>
</feature>
<evidence type="ECO:0000256" key="1">
    <source>
        <dbReference type="ARBA" id="ARBA00005495"/>
    </source>
</evidence>
<dbReference type="InterPro" id="IPR011057">
    <property type="entry name" value="Mss4-like_sf"/>
</dbReference>
<reference evidence="7" key="1">
    <citation type="journal article" date="2019" name="Int. J. Syst. Evol. Microbiol.">
        <title>The Global Catalogue of Microorganisms (GCM) 10K type strain sequencing project: providing services to taxonomists for standard genome sequencing and annotation.</title>
        <authorList>
            <consortium name="The Broad Institute Genomics Platform"/>
            <consortium name="The Broad Institute Genome Sequencing Center for Infectious Disease"/>
            <person name="Wu L."/>
            <person name="Ma J."/>
        </authorList>
    </citation>
    <scope>NUCLEOTIDE SEQUENCE [LARGE SCALE GENOMIC DNA]</scope>
    <source>
        <strain evidence="7">CCUG 63419</strain>
    </source>
</reference>
<organism evidence="6 7">
    <name type="scientific">Paraperlucidibaca wandonensis</name>
    <dbReference type="NCBI Taxonomy" id="1268273"/>
    <lineage>
        <taxon>Bacteria</taxon>
        <taxon>Pseudomonadati</taxon>
        <taxon>Pseudomonadota</taxon>
        <taxon>Gammaproteobacteria</taxon>
        <taxon>Moraxellales</taxon>
        <taxon>Moraxellaceae</taxon>
        <taxon>Paraperlucidibaca</taxon>
    </lineage>
</organism>
<accession>A0ABW3HJD3</accession>
<evidence type="ECO:0000256" key="3">
    <source>
        <dbReference type="ARBA" id="ARBA00022833"/>
    </source>
</evidence>
<keyword evidence="3" id="KW-0862">Zinc</keyword>
<name>A0ABW3HJD3_9GAMM</name>
<comment type="caution">
    <text evidence="6">The sequence shown here is derived from an EMBL/GenBank/DDBJ whole genome shotgun (WGS) entry which is preliminary data.</text>
</comment>
<dbReference type="PROSITE" id="PS51891">
    <property type="entry name" value="CENP_V_GFA"/>
    <property type="match status" value="1"/>
</dbReference>
<sequence>MTTFHASCSCNQLTLQFSQAPRFQLVCHCNDCRKITGEAYLSGAFFAAEPEAIRGESLVETGVGGSGKPRHNHRCKSCGDFIFAEIEALQGIVAVNGKLLEMPFKFEPQAHVWVSQKLPEVIIPKDAMVFERRPALSLVMPEAPKPA</sequence>
<dbReference type="InterPro" id="IPR006913">
    <property type="entry name" value="CENP-V/GFA"/>
</dbReference>
<evidence type="ECO:0000313" key="6">
    <source>
        <dbReference type="EMBL" id="MFD0950857.1"/>
    </source>
</evidence>
<evidence type="ECO:0000259" key="5">
    <source>
        <dbReference type="PROSITE" id="PS51891"/>
    </source>
</evidence>
<keyword evidence="2" id="KW-0479">Metal-binding</keyword>
<dbReference type="SUPFAM" id="SSF51316">
    <property type="entry name" value="Mss4-like"/>
    <property type="match status" value="1"/>
</dbReference>
<dbReference type="Proteomes" id="UP001597044">
    <property type="component" value="Unassembled WGS sequence"/>
</dbReference>
<keyword evidence="4" id="KW-0456">Lyase</keyword>
<gene>
    <name evidence="6" type="ORF">ACFQ0F_10720</name>
</gene>